<evidence type="ECO:0000313" key="3">
    <source>
        <dbReference type="EMBL" id="ETO05659.1"/>
    </source>
</evidence>
<organism evidence="3 4">
    <name type="scientific">Reticulomyxa filosa</name>
    <dbReference type="NCBI Taxonomy" id="46433"/>
    <lineage>
        <taxon>Eukaryota</taxon>
        <taxon>Sar</taxon>
        <taxon>Rhizaria</taxon>
        <taxon>Retaria</taxon>
        <taxon>Foraminifera</taxon>
        <taxon>Monothalamids</taxon>
        <taxon>Reticulomyxidae</taxon>
        <taxon>Reticulomyxa</taxon>
    </lineage>
</organism>
<dbReference type="Gene3D" id="3.30.40.10">
    <property type="entry name" value="Zinc/RING finger domain, C3HC4 (zinc finger)"/>
    <property type="match status" value="1"/>
</dbReference>
<dbReference type="EMBL" id="ASPP01027885">
    <property type="protein sequence ID" value="ETO05659.1"/>
    <property type="molecule type" value="Genomic_DNA"/>
</dbReference>
<keyword evidence="2" id="KW-0812">Transmembrane</keyword>
<dbReference type="InterPro" id="IPR013083">
    <property type="entry name" value="Znf_RING/FYVE/PHD"/>
</dbReference>
<feature type="compositionally biased region" description="Acidic residues" evidence="1">
    <location>
        <begin position="171"/>
        <end position="191"/>
    </location>
</feature>
<keyword evidence="2" id="KW-1133">Transmembrane helix</keyword>
<keyword evidence="4" id="KW-1185">Reference proteome</keyword>
<protein>
    <submittedName>
        <fullName evidence="3">RNA-binding region RNP-1 domain-containing protein</fullName>
    </submittedName>
</protein>
<dbReference type="AlphaFoldDB" id="X6LVK1"/>
<dbReference type="SUPFAM" id="SSF49599">
    <property type="entry name" value="TRAF domain-like"/>
    <property type="match status" value="1"/>
</dbReference>
<evidence type="ECO:0000313" key="4">
    <source>
        <dbReference type="Proteomes" id="UP000023152"/>
    </source>
</evidence>
<reference evidence="3 4" key="1">
    <citation type="journal article" date="2013" name="Curr. Biol.">
        <title>The Genome of the Foraminiferan Reticulomyxa filosa.</title>
        <authorList>
            <person name="Glockner G."/>
            <person name="Hulsmann N."/>
            <person name="Schleicher M."/>
            <person name="Noegel A.A."/>
            <person name="Eichinger L."/>
            <person name="Gallinger C."/>
            <person name="Pawlowski J."/>
            <person name="Sierra R."/>
            <person name="Euteneuer U."/>
            <person name="Pillet L."/>
            <person name="Moustafa A."/>
            <person name="Platzer M."/>
            <person name="Groth M."/>
            <person name="Szafranski K."/>
            <person name="Schliwa M."/>
        </authorList>
    </citation>
    <scope>NUCLEOTIDE SEQUENCE [LARGE SCALE GENOMIC DNA]</scope>
</reference>
<evidence type="ECO:0000256" key="2">
    <source>
        <dbReference type="SAM" id="Phobius"/>
    </source>
</evidence>
<feature type="transmembrane region" description="Helical" evidence="2">
    <location>
        <begin position="436"/>
        <end position="459"/>
    </location>
</feature>
<sequence length="465" mass="53686">MTFWNDNRPCQFQPDEDTRLRLHPRNENTNAFSVDENLRDNDISIISHINPENLSSSHVPSFINNLPNFNPFFSSLQVFQISDDSFPSHLLSPPTVCSLSDTHSFFFFFLILLTFLCPQKKKKRRKRRQSGRESTLSSNLLQEMNEEINAIVRNSTVNSDLQLDTSHEQNYNDDDDDDNENENENENENGNEDEKKDEESNNNNTDNGNHTNITNNITDNSSPNDNTNPNENANESGHGHQIANENGDENGKENDSEIKVKTKADETGTGEFDELIGGYDEQLFITEKCHLIDHFICAMLHITLYFNKILISSLFFFFGKNVCLRRYYSEYIETCPLCQETVNPNKCSTYLKPNHTAKGLMNDLLFVKCPNACKGCSWTDKLGSLQSHIQFQCDFQFQLCTFCQNRSILRKDFASHLALCPDVVIPCSQICGMYTYIYIFFFFFCSYLLCMCVFFYYYICLANYV</sequence>
<dbReference type="Proteomes" id="UP000023152">
    <property type="component" value="Unassembled WGS sequence"/>
</dbReference>
<feature type="region of interest" description="Disordered" evidence="1">
    <location>
        <begin position="122"/>
        <end position="141"/>
    </location>
</feature>
<accession>X6LVK1</accession>
<feature type="compositionally biased region" description="Low complexity" evidence="1">
    <location>
        <begin position="201"/>
        <end position="236"/>
    </location>
</feature>
<feature type="region of interest" description="Disordered" evidence="1">
    <location>
        <begin position="166"/>
        <end position="256"/>
    </location>
</feature>
<keyword evidence="2" id="KW-0472">Membrane</keyword>
<feature type="compositionally biased region" description="Polar residues" evidence="1">
    <location>
        <begin position="132"/>
        <end position="141"/>
    </location>
</feature>
<gene>
    <name evidence="3" type="ORF">RFI_31737</name>
</gene>
<evidence type="ECO:0000256" key="1">
    <source>
        <dbReference type="SAM" id="MobiDB-lite"/>
    </source>
</evidence>
<comment type="caution">
    <text evidence="3">The sequence shown here is derived from an EMBL/GenBank/DDBJ whole genome shotgun (WGS) entry which is preliminary data.</text>
</comment>
<proteinExistence type="predicted"/>
<name>X6LVK1_RETFI</name>